<keyword evidence="3 8" id="KW-0479">Metal-binding</keyword>
<comment type="function">
    <text evidence="8">Ferredoxins are iron-sulfur proteins that transfer electrons in a wide variety of metabolic reactions.</text>
</comment>
<dbReference type="InterPro" id="IPR017896">
    <property type="entry name" value="4Fe4S_Fe-S-bd"/>
</dbReference>
<evidence type="ECO:0000256" key="5">
    <source>
        <dbReference type="ARBA" id="ARBA00023004"/>
    </source>
</evidence>
<dbReference type="InterPro" id="IPR001080">
    <property type="entry name" value="3Fe4S_ferredoxin"/>
</dbReference>
<evidence type="ECO:0000256" key="6">
    <source>
        <dbReference type="ARBA" id="ARBA00023014"/>
    </source>
</evidence>
<organism evidence="10 11">
    <name type="scientific">Streptomyces flavidovirens</name>
    <dbReference type="NCBI Taxonomy" id="67298"/>
    <lineage>
        <taxon>Bacteria</taxon>
        <taxon>Bacillati</taxon>
        <taxon>Actinomycetota</taxon>
        <taxon>Actinomycetes</taxon>
        <taxon>Kitasatosporales</taxon>
        <taxon>Streptomycetaceae</taxon>
        <taxon>Streptomyces</taxon>
    </lineage>
</organism>
<keyword evidence="2 8" id="KW-0813">Transport</keyword>
<gene>
    <name evidence="10" type="ORF">ACFYWW_12895</name>
</gene>
<dbReference type="PANTHER" id="PTHR36923:SF3">
    <property type="entry name" value="FERREDOXIN"/>
    <property type="match status" value="1"/>
</dbReference>
<dbReference type="EMBL" id="JBIAPK010000003">
    <property type="protein sequence ID" value="MFF3339610.1"/>
    <property type="molecule type" value="Genomic_DNA"/>
</dbReference>
<name>A0ABW6RDK7_9ACTN</name>
<keyword evidence="6 8" id="KW-0411">Iron-sulfur</keyword>
<evidence type="ECO:0000259" key="9">
    <source>
        <dbReference type="PROSITE" id="PS51379"/>
    </source>
</evidence>
<dbReference type="SUPFAM" id="SSF54862">
    <property type="entry name" value="4Fe-4S ferredoxins"/>
    <property type="match status" value="1"/>
</dbReference>
<evidence type="ECO:0000256" key="8">
    <source>
        <dbReference type="RuleBase" id="RU368020"/>
    </source>
</evidence>
<accession>A0ABW6RDK7</accession>
<dbReference type="PROSITE" id="PS51379">
    <property type="entry name" value="4FE4S_FER_2"/>
    <property type="match status" value="1"/>
</dbReference>
<sequence length="69" mass="6997">MRVGVDRDRCCGAGQCVMSAPAVFDQSESDGLVLLRDGWAGSAARGDVELAAALCPANAISVEDDAGKA</sequence>
<evidence type="ECO:0000313" key="11">
    <source>
        <dbReference type="Proteomes" id="UP001601976"/>
    </source>
</evidence>
<keyword evidence="5 8" id="KW-0408">Iron</keyword>
<comment type="caution">
    <text evidence="10">The sequence shown here is derived from an EMBL/GenBank/DDBJ whole genome shotgun (WGS) entry which is preliminary data.</text>
</comment>
<evidence type="ECO:0000256" key="3">
    <source>
        <dbReference type="ARBA" id="ARBA00022723"/>
    </source>
</evidence>
<evidence type="ECO:0000256" key="1">
    <source>
        <dbReference type="ARBA" id="ARBA00001927"/>
    </source>
</evidence>
<evidence type="ECO:0000256" key="4">
    <source>
        <dbReference type="ARBA" id="ARBA00022982"/>
    </source>
</evidence>
<keyword evidence="11" id="KW-1185">Reference proteome</keyword>
<evidence type="ECO:0000256" key="2">
    <source>
        <dbReference type="ARBA" id="ARBA00022448"/>
    </source>
</evidence>
<dbReference type="RefSeq" id="WP_387895709.1">
    <property type="nucleotide sequence ID" value="NZ_JBIAPK010000003.1"/>
</dbReference>
<dbReference type="Pfam" id="PF13370">
    <property type="entry name" value="Fer4_13"/>
    <property type="match status" value="1"/>
</dbReference>
<feature type="domain" description="4Fe-4S ferredoxin-type" evidence="9">
    <location>
        <begin position="1"/>
        <end position="29"/>
    </location>
</feature>
<proteinExistence type="predicted"/>
<dbReference type="PRINTS" id="PR00352">
    <property type="entry name" value="3FE4SFRDOXIN"/>
</dbReference>
<dbReference type="Gene3D" id="3.30.70.20">
    <property type="match status" value="1"/>
</dbReference>
<keyword evidence="7" id="KW-0003">3Fe-4S</keyword>
<comment type="cofactor">
    <cofactor evidence="1">
        <name>[3Fe-4S] cluster</name>
        <dbReference type="ChEBI" id="CHEBI:21137"/>
    </cofactor>
</comment>
<evidence type="ECO:0000256" key="7">
    <source>
        <dbReference type="ARBA" id="ARBA00023291"/>
    </source>
</evidence>
<dbReference type="InterPro" id="IPR051269">
    <property type="entry name" value="Fe-S_cluster_ET"/>
</dbReference>
<reference evidence="10 11" key="1">
    <citation type="submission" date="2024-10" db="EMBL/GenBank/DDBJ databases">
        <title>The Natural Products Discovery Center: Release of the First 8490 Sequenced Strains for Exploring Actinobacteria Biosynthetic Diversity.</title>
        <authorList>
            <person name="Kalkreuter E."/>
            <person name="Kautsar S.A."/>
            <person name="Yang D."/>
            <person name="Bader C.D."/>
            <person name="Teijaro C.N."/>
            <person name="Fluegel L."/>
            <person name="Davis C.M."/>
            <person name="Simpson J.R."/>
            <person name="Lauterbach L."/>
            <person name="Steele A.D."/>
            <person name="Gui C."/>
            <person name="Meng S."/>
            <person name="Li G."/>
            <person name="Viehrig K."/>
            <person name="Ye F."/>
            <person name="Su P."/>
            <person name="Kiefer A.F."/>
            <person name="Nichols A."/>
            <person name="Cepeda A.J."/>
            <person name="Yan W."/>
            <person name="Fan B."/>
            <person name="Jiang Y."/>
            <person name="Adhikari A."/>
            <person name="Zheng C.-J."/>
            <person name="Schuster L."/>
            <person name="Cowan T.M."/>
            <person name="Smanski M.J."/>
            <person name="Chevrette M.G."/>
            <person name="De Carvalho L.P.S."/>
            <person name="Shen B."/>
        </authorList>
    </citation>
    <scope>NUCLEOTIDE SEQUENCE [LARGE SCALE GENOMIC DNA]</scope>
    <source>
        <strain evidence="10 11">NPDC003029</strain>
    </source>
</reference>
<dbReference type="PANTHER" id="PTHR36923">
    <property type="entry name" value="FERREDOXIN"/>
    <property type="match status" value="1"/>
</dbReference>
<protein>
    <recommendedName>
        <fullName evidence="8">Ferredoxin</fullName>
    </recommendedName>
</protein>
<dbReference type="Proteomes" id="UP001601976">
    <property type="component" value="Unassembled WGS sequence"/>
</dbReference>
<evidence type="ECO:0000313" key="10">
    <source>
        <dbReference type="EMBL" id="MFF3339610.1"/>
    </source>
</evidence>
<keyword evidence="4 8" id="KW-0249">Electron transport</keyword>